<comment type="caution">
    <text evidence="2">The sequence shown here is derived from an EMBL/GenBank/DDBJ whole genome shotgun (WGS) entry which is preliminary data.</text>
</comment>
<gene>
    <name evidence="2" type="ORF">F3Y22_tig00001818pilonHSYRG00065</name>
</gene>
<dbReference type="Proteomes" id="UP000436088">
    <property type="component" value="Unassembled WGS sequence"/>
</dbReference>
<evidence type="ECO:0000313" key="3">
    <source>
        <dbReference type="Proteomes" id="UP000436088"/>
    </source>
</evidence>
<dbReference type="PROSITE" id="PS51746">
    <property type="entry name" value="PPM_2"/>
    <property type="match status" value="1"/>
</dbReference>
<dbReference type="Pfam" id="PF00481">
    <property type="entry name" value="PP2C"/>
    <property type="match status" value="1"/>
</dbReference>
<feature type="domain" description="PPM-type phosphatase" evidence="1">
    <location>
        <begin position="1"/>
        <end position="158"/>
    </location>
</feature>
<dbReference type="EMBL" id="VEPZ02000141">
    <property type="protein sequence ID" value="KAE8732647.1"/>
    <property type="molecule type" value="Genomic_DNA"/>
</dbReference>
<dbReference type="AlphaFoldDB" id="A0A6A3CVZ0"/>
<dbReference type="Gene3D" id="3.60.40.10">
    <property type="entry name" value="PPM-type phosphatase domain"/>
    <property type="match status" value="1"/>
</dbReference>
<reference evidence="2" key="1">
    <citation type="submission" date="2019-09" db="EMBL/GenBank/DDBJ databases">
        <title>Draft genome information of white flower Hibiscus syriacus.</title>
        <authorList>
            <person name="Kim Y.-M."/>
        </authorList>
    </citation>
    <scope>NUCLEOTIDE SEQUENCE [LARGE SCALE GENOMIC DNA]</scope>
    <source>
        <strain evidence="2">YM2019G1</strain>
    </source>
</reference>
<keyword evidence="3" id="KW-1185">Reference proteome</keyword>
<name>A0A6A3CVZ0_HIBSY</name>
<sequence length="162" mass="17820">MEDAVSIHPSFHCKVQRPGLRRQWLPLFWRLRFEAGSRVLCSDCLRVLGVLAMSRAIGDNYLKPYVSCEPEDTIRDRTAEDECLILASDGLWDVVSNETACSVGRMCLKAQPEGGVGSMVEDGGGISDKSCNDASMLLTELALSRRTTDNVTVVVVDLRTPT</sequence>
<protein>
    <submittedName>
        <fullName evidence="2">Protein phosphatase 2C 3</fullName>
    </submittedName>
</protein>
<dbReference type="InterPro" id="IPR001932">
    <property type="entry name" value="PPM-type_phosphatase-like_dom"/>
</dbReference>
<accession>A0A6A3CVZ0</accession>
<dbReference type="InterPro" id="IPR036457">
    <property type="entry name" value="PPM-type-like_dom_sf"/>
</dbReference>
<dbReference type="SUPFAM" id="SSF81606">
    <property type="entry name" value="PP2C-like"/>
    <property type="match status" value="1"/>
</dbReference>
<dbReference type="PANTHER" id="PTHR47992">
    <property type="entry name" value="PROTEIN PHOSPHATASE"/>
    <property type="match status" value="1"/>
</dbReference>
<evidence type="ECO:0000259" key="1">
    <source>
        <dbReference type="PROSITE" id="PS51746"/>
    </source>
</evidence>
<dbReference type="GO" id="GO:0004722">
    <property type="term" value="F:protein serine/threonine phosphatase activity"/>
    <property type="evidence" value="ECO:0007669"/>
    <property type="project" value="InterPro"/>
</dbReference>
<dbReference type="CDD" id="cd00143">
    <property type="entry name" value="PP2Cc"/>
    <property type="match status" value="1"/>
</dbReference>
<dbReference type="SMART" id="SM00332">
    <property type="entry name" value="PP2Cc"/>
    <property type="match status" value="1"/>
</dbReference>
<proteinExistence type="predicted"/>
<organism evidence="2 3">
    <name type="scientific">Hibiscus syriacus</name>
    <name type="common">Rose of Sharon</name>
    <dbReference type="NCBI Taxonomy" id="106335"/>
    <lineage>
        <taxon>Eukaryota</taxon>
        <taxon>Viridiplantae</taxon>
        <taxon>Streptophyta</taxon>
        <taxon>Embryophyta</taxon>
        <taxon>Tracheophyta</taxon>
        <taxon>Spermatophyta</taxon>
        <taxon>Magnoliopsida</taxon>
        <taxon>eudicotyledons</taxon>
        <taxon>Gunneridae</taxon>
        <taxon>Pentapetalae</taxon>
        <taxon>rosids</taxon>
        <taxon>malvids</taxon>
        <taxon>Malvales</taxon>
        <taxon>Malvaceae</taxon>
        <taxon>Malvoideae</taxon>
        <taxon>Hibiscus</taxon>
    </lineage>
</organism>
<dbReference type="InterPro" id="IPR015655">
    <property type="entry name" value="PP2C"/>
</dbReference>
<evidence type="ECO:0000313" key="2">
    <source>
        <dbReference type="EMBL" id="KAE8732647.1"/>
    </source>
</evidence>